<keyword evidence="1" id="KW-0812">Transmembrane</keyword>
<dbReference type="KEGG" id="bpb:bpr_I0939"/>
<proteinExistence type="predicted"/>
<feature type="transmembrane region" description="Helical" evidence="1">
    <location>
        <begin position="97"/>
        <end position="116"/>
    </location>
</feature>
<accession>E0S1K6</accession>
<organism evidence="2 3">
    <name type="scientific">Butyrivibrio proteoclasticus (strain ATCC 51982 / DSM 14932 / B316)</name>
    <name type="common">Clostridium proteoclasticum</name>
    <dbReference type="NCBI Taxonomy" id="515622"/>
    <lineage>
        <taxon>Bacteria</taxon>
        <taxon>Bacillati</taxon>
        <taxon>Bacillota</taxon>
        <taxon>Clostridia</taxon>
        <taxon>Lachnospirales</taxon>
        <taxon>Lachnospiraceae</taxon>
        <taxon>Butyrivibrio</taxon>
    </lineage>
</organism>
<dbReference type="Pfam" id="PF11188">
    <property type="entry name" value="DUF2975"/>
    <property type="match status" value="1"/>
</dbReference>
<dbReference type="RefSeq" id="WP_013280337.1">
    <property type="nucleotide sequence ID" value="NC_014387.1"/>
</dbReference>
<dbReference type="InterPro" id="IPR021354">
    <property type="entry name" value="DUF2975"/>
</dbReference>
<feature type="transmembrane region" description="Helical" evidence="1">
    <location>
        <begin position="57"/>
        <end position="76"/>
    </location>
</feature>
<keyword evidence="3" id="KW-1185">Reference proteome</keyword>
<evidence type="ECO:0008006" key="4">
    <source>
        <dbReference type="Google" id="ProtNLM"/>
    </source>
</evidence>
<dbReference type="STRING" id="515622.bpr_I0939"/>
<evidence type="ECO:0000256" key="1">
    <source>
        <dbReference type="SAM" id="Phobius"/>
    </source>
</evidence>
<sequence>MGRDRKISVGELASIGATKAFIVILTVAAVIMCVLGPKIVEIVMTKTSPLVPDAYRYWIMLIGGYVLAAILFVFLFMLYKLICRIEIGEVFVEQNVIALRILSNLVFLACIITFAIGITCTYMIFVITVTAAFVTPIISVIGHAFDKAVAMKDELDLTV</sequence>
<keyword evidence="1" id="KW-0472">Membrane</keyword>
<gene>
    <name evidence="2" type="ordered locus">bpr_I0939</name>
</gene>
<keyword evidence="1" id="KW-1133">Transmembrane helix</keyword>
<dbReference type="EMBL" id="CP001810">
    <property type="protein sequence ID" value="ADL33681.1"/>
    <property type="molecule type" value="Genomic_DNA"/>
</dbReference>
<dbReference type="AlphaFoldDB" id="E0S1K6"/>
<evidence type="ECO:0000313" key="2">
    <source>
        <dbReference type="EMBL" id="ADL33681.1"/>
    </source>
</evidence>
<evidence type="ECO:0000313" key="3">
    <source>
        <dbReference type="Proteomes" id="UP000001299"/>
    </source>
</evidence>
<reference evidence="2 3" key="1">
    <citation type="journal article" date="2010" name="PLoS ONE">
        <title>The glycobiome of the rumen bacterium Butyrivibrio proteoclasticus B316(T) highlights adaptation to a polysaccharide-rich environment.</title>
        <authorList>
            <person name="Kelly W.J."/>
            <person name="Leahy S.C."/>
            <person name="Altermann E."/>
            <person name="Yeoman C.J."/>
            <person name="Dunne J.C."/>
            <person name="Kong Z."/>
            <person name="Pacheco D.M."/>
            <person name="Li D."/>
            <person name="Noel S.J."/>
            <person name="Moon C.D."/>
            <person name="Cookson A.L."/>
            <person name="Attwood G.T."/>
        </authorList>
    </citation>
    <scope>NUCLEOTIDE SEQUENCE [LARGE SCALE GENOMIC DNA]</scope>
    <source>
        <strain evidence="3">ATCC 51982 / DSM 14932 / B316</strain>
    </source>
</reference>
<name>E0S1K6_BUTPB</name>
<protein>
    <recommendedName>
        <fullName evidence="4">DUF2975 domain-containing protein</fullName>
    </recommendedName>
</protein>
<feature type="transmembrane region" description="Helical" evidence="1">
    <location>
        <begin position="12"/>
        <end position="37"/>
    </location>
</feature>
<dbReference type="eggNOG" id="ENOG5034159">
    <property type="taxonomic scope" value="Bacteria"/>
</dbReference>
<feature type="transmembrane region" description="Helical" evidence="1">
    <location>
        <begin position="122"/>
        <end position="145"/>
    </location>
</feature>
<dbReference type="Proteomes" id="UP000001299">
    <property type="component" value="Chromosome 1"/>
</dbReference>
<dbReference type="HOGENOM" id="CLU_116298_0_0_9"/>